<evidence type="ECO:0000313" key="3">
    <source>
        <dbReference type="Proteomes" id="UP000663829"/>
    </source>
</evidence>
<dbReference type="GO" id="GO:0003676">
    <property type="term" value="F:nucleic acid binding"/>
    <property type="evidence" value="ECO:0007669"/>
    <property type="project" value="InterPro"/>
</dbReference>
<protein>
    <submittedName>
        <fullName evidence="1">Uncharacterized protein</fullName>
    </submittedName>
</protein>
<dbReference type="OrthoDB" id="2266637at2759"/>
<dbReference type="EMBL" id="CAJNOQ010024912">
    <property type="protein sequence ID" value="CAF1532245.1"/>
    <property type="molecule type" value="Genomic_DNA"/>
</dbReference>
<dbReference type="Proteomes" id="UP000681722">
    <property type="component" value="Unassembled WGS sequence"/>
</dbReference>
<evidence type="ECO:0000313" key="1">
    <source>
        <dbReference type="EMBL" id="CAF1532245.1"/>
    </source>
</evidence>
<dbReference type="Proteomes" id="UP000663829">
    <property type="component" value="Unassembled WGS sequence"/>
</dbReference>
<evidence type="ECO:0000313" key="2">
    <source>
        <dbReference type="EMBL" id="CAF4391652.1"/>
    </source>
</evidence>
<organism evidence="1 3">
    <name type="scientific">Didymodactylos carnosus</name>
    <dbReference type="NCBI Taxonomy" id="1234261"/>
    <lineage>
        <taxon>Eukaryota</taxon>
        <taxon>Metazoa</taxon>
        <taxon>Spiralia</taxon>
        <taxon>Gnathifera</taxon>
        <taxon>Rotifera</taxon>
        <taxon>Eurotatoria</taxon>
        <taxon>Bdelloidea</taxon>
        <taxon>Philodinida</taxon>
        <taxon>Philodinidae</taxon>
        <taxon>Didymodactylos</taxon>
    </lineage>
</organism>
<dbReference type="EMBL" id="CAJOBC010090501">
    <property type="protein sequence ID" value="CAF4391652.1"/>
    <property type="molecule type" value="Genomic_DNA"/>
</dbReference>
<accession>A0A815V7H6</accession>
<dbReference type="Gene3D" id="3.30.420.10">
    <property type="entry name" value="Ribonuclease H-like superfamily/Ribonuclease H"/>
    <property type="match status" value="1"/>
</dbReference>
<sequence length="189" mass="21862">MPHSPTKKAHSDRHEIRLSEYGQGRRIAISAMISSADFHLPSVDIFECNEVHSMDSSRFVRWLWETSCTLRGDNAVAYAPEKKFKVDEATKEFRVEILRLPIKHCVLNPIKLAWAELKDFIRNNNNNNFTLTDLTTLSQAYMAACSTELIARFIQHAQNYEEKFKAADKIAEEMDKYIIQEDLEYDTDG</sequence>
<keyword evidence="3" id="KW-1185">Reference proteome</keyword>
<dbReference type="InterPro" id="IPR036397">
    <property type="entry name" value="RNaseH_sf"/>
</dbReference>
<reference evidence="1" key="1">
    <citation type="submission" date="2021-02" db="EMBL/GenBank/DDBJ databases">
        <authorList>
            <person name="Nowell W R."/>
        </authorList>
    </citation>
    <scope>NUCLEOTIDE SEQUENCE</scope>
</reference>
<gene>
    <name evidence="1" type="ORF">GPM918_LOCUS38122</name>
    <name evidence="2" type="ORF">SRO942_LOCUS38922</name>
</gene>
<name>A0A815V7H6_9BILA</name>
<dbReference type="AlphaFoldDB" id="A0A815V7H6"/>
<proteinExistence type="predicted"/>
<comment type="caution">
    <text evidence="1">The sequence shown here is derived from an EMBL/GenBank/DDBJ whole genome shotgun (WGS) entry which is preliminary data.</text>
</comment>